<reference evidence="6 7" key="1">
    <citation type="submission" date="2017-07" db="EMBL/GenBank/DDBJ databases">
        <title>Complete genome sequence of Oryzomicrobium terrae TPP412.</title>
        <authorList>
            <person name="Chiu L.-W."/>
            <person name="Lo K.-J."/>
            <person name="Tsai Y.-M."/>
            <person name="Lin S.-S."/>
            <person name="Kuo C.-H."/>
            <person name="Liu C.-T."/>
        </authorList>
    </citation>
    <scope>NUCLEOTIDE SEQUENCE [LARGE SCALE GENOMIC DNA]</scope>
    <source>
        <strain evidence="6 7">TPP412</strain>
    </source>
</reference>
<evidence type="ECO:0000256" key="3">
    <source>
        <dbReference type="ARBA" id="ARBA00022729"/>
    </source>
</evidence>
<evidence type="ECO:0000256" key="2">
    <source>
        <dbReference type="ARBA" id="ARBA00007734"/>
    </source>
</evidence>
<keyword evidence="4" id="KW-0472">Membrane</keyword>
<dbReference type="PANTHER" id="PTHR35936">
    <property type="entry name" value="MEMBRANE-BOUND LYTIC MUREIN TRANSGLYCOSYLASE F"/>
    <property type="match status" value="1"/>
</dbReference>
<dbReference type="GO" id="GO:0000270">
    <property type="term" value="P:peptidoglycan metabolic process"/>
    <property type="evidence" value="ECO:0007669"/>
    <property type="project" value="InterPro"/>
</dbReference>
<evidence type="ECO:0000256" key="4">
    <source>
        <dbReference type="ARBA" id="ARBA00023237"/>
    </source>
</evidence>
<dbReference type="Proteomes" id="UP000323671">
    <property type="component" value="Chromosome"/>
</dbReference>
<evidence type="ECO:0000313" key="6">
    <source>
        <dbReference type="EMBL" id="QEL64341.1"/>
    </source>
</evidence>
<dbReference type="AlphaFoldDB" id="A0A5C1E5Y6"/>
<dbReference type="SUPFAM" id="SSF53850">
    <property type="entry name" value="Periplasmic binding protein-like II"/>
    <property type="match status" value="1"/>
</dbReference>
<gene>
    <name evidence="6" type="primary">mltF</name>
    <name evidence="6" type="ORF">OTERR_08650</name>
</gene>
<keyword evidence="4" id="KW-0998">Cell outer membrane</keyword>
<dbReference type="RefSeq" id="WP_187775302.1">
    <property type="nucleotide sequence ID" value="NZ_CP022579.1"/>
</dbReference>
<dbReference type="KEGG" id="otr:OTERR_08650"/>
<dbReference type="EMBL" id="CP022579">
    <property type="protein sequence ID" value="QEL64341.1"/>
    <property type="molecule type" value="Genomic_DNA"/>
</dbReference>
<evidence type="ECO:0000313" key="7">
    <source>
        <dbReference type="Proteomes" id="UP000323671"/>
    </source>
</evidence>
<proteinExistence type="inferred from homology"/>
<evidence type="ECO:0000259" key="5">
    <source>
        <dbReference type="SMART" id="SM00062"/>
    </source>
</evidence>
<evidence type="ECO:0000256" key="1">
    <source>
        <dbReference type="ARBA" id="ARBA00004339"/>
    </source>
</evidence>
<protein>
    <submittedName>
        <fullName evidence="6">Membrane-bound lytic murein transglycosylase F</fullName>
    </submittedName>
</protein>
<dbReference type="Pfam" id="PF01464">
    <property type="entry name" value="SLT"/>
    <property type="match status" value="1"/>
</dbReference>
<name>A0A5C1E5Y6_9RHOO</name>
<accession>A0A5C1E5Y6</accession>
<dbReference type="NCBIfam" id="NF008112">
    <property type="entry name" value="PRK10859.1"/>
    <property type="match status" value="1"/>
</dbReference>
<keyword evidence="3" id="KW-0732">Signal</keyword>
<dbReference type="CDD" id="cd13403">
    <property type="entry name" value="MLTF-like"/>
    <property type="match status" value="1"/>
</dbReference>
<sequence>MPSRPYRTGCIPLGARPAVRPSSWLLRLARMARVLVTAALAAGVVACGDRVPERLATSNELVVVIRDRLTTHEQEQRADKIGSRGFESDLVEQFAASLGKPVRLIIAQSDQELYEKLKDGEAHFGAGWLPLPDLDADSFVQATPYGKNRQVIVQNEASLPLTELADLAGKTIHVVEGSKHVDRLKAITGLEPPPTIIEHKEWDEFDLVAAVSDQRIEYALTDSRVMEVASNYYPTLQTTLTVGEEKPVSWLFPADGDPDLLARANAFLDESQRDGTLARLIDRYFGHIRRLERADVITYLEAIHSVLPDYEQDFKRGQVITGIDWRLLAALSYQESKWNPLATSPTGVRGIMMITEDTADHLGVKNRLNAAESIRAGSRYLADLRDQLPSEVKEPDRTWMALAAYNLGMGHMNGARAIAPSTGADPTQWFEMKKVLPLLSRPEYYSRLKSGRARGGEAVILVENVRIFYDILQRHAEAYVPLAPVARKGGTKKR</sequence>
<dbReference type="SUPFAM" id="SSF53955">
    <property type="entry name" value="Lysozyme-like"/>
    <property type="match status" value="1"/>
</dbReference>
<dbReference type="Gene3D" id="1.10.530.10">
    <property type="match status" value="1"/>
</dbReference>
<dbReference type="Gene3D" id="3.40.190.10">
    <property type="entry name" value="Periplasmic binding protein-like II"/>
    <property type="match status" value="2"/>
</dbReference>
<dbReference type="GO" id="GO:0008933">
    <property type="term" value="F:peptidoglycan lytic transglycosylase activity"/>
    <property type="evidence" value="ECO:0007669"/>
    <property type="project" value="InterPro"/>
</dbReference>
<dbReference type="InterPro" id="IPR023346">
    <property type="entry name" value="Lysozyme-like_dom_sf"/>
</dbReference>
<dbReference type="InterPro" id="IPR008258">
    <property type="entry name" value="Transglycosylase_SLT_dom_1"/>
</dbReference>
<dbReference type="GO" id="GO:0009279">
    <property type="term" value="C:cell outer membrane"/>
    <property type="evidence" value="ECO:0007669"/>
    <property type="project" value="UniProtKB-SubCell"/>
</dbReference>
<dbReference type="PANTHER" id="PTHR35936:SF32">
    <property type="entry name" value="MEMBRANE-BOUND LYTIC MUREIN TRANSGLYCOSYLASE F"/>
    <property type="match status" value="1"/>
</dbReference>
<dbReference type="SMART" id="SM00062">
    <property type="entry name" value="PBPb"/>
    <property type="match status" value="1"/>
</dbReference>
<comment type="similarity">
    <text evidence="2">Belongs to the transglycosylase Slt family.</text>
</comment>
<dbReference type="InterPro" id="IPR000189">
    <property type="entry name" value="Transglyc_AS"/>
</dbReference>
<feature type="domain" description="Solute-binding protein family 3/N-terminal" evidence="5">
    <location>
        <begin position="60"/>
        <end position="288"/>
    </location>
</feature>
<keyword evidence="7" id="KW-1185">Reference proteome</keyword>
<dbReference type="InterPro" id="IPR001638">
    <property type="entry name" value="Solute-binding_3/MltF_N"/>
</dbReference>
<comment type="subcellular location">
    <subcellularLocation>
        <location evidence="1">Cell outer membrane</location>
        <topology evidence="1">Peripheral membrane protein</topology>
    </subcellularLocation>
</comment>
<dbReference type="Pfam" id="PF00497">
    <property type="entry name" value="SBP_bac_3"/>
    <property type="match status" value="1"/>
</dbReference>
<organism evidence="6 7">
    <name type="scientific">Oryzomicrobium terrae</name>
    <dbReference type="NCBI Taxonomy" id="1735038"/>
    <lineage>
        <taxon>Bacteria</taxon>
        <taxon>Pseudomonadati</taxon>
        <taxon>Pseudomonadota</taxon>
        <taxon>Betaproteobacteria</taxon>
        <taxon>Rhodocyclales</taxon>
        <taxon>Rhodocyclaceae</taxon>
        <taxon>Oryzomicrobium</taxon>
    </lineage>
</organism>
<dbReference type="PROSITE" id="PS00922">
    <property type="entry name" value="TRANSGLYCOSYLASE"/>
    <property type="match status" value="1"/>
</dbReference>
<dbReference type="CDD" id="cd01009">
    <property type="entry name" value="PBP2_YfhD_N"/>
    <property type="match status" value="1"/>
</dbReference>